<evidence type="ECO:0000256" key="4">
    <source>
        <dbReference type="ARBA" id="ARBA00022840"/>
    </source>
</evidence>
<dbReference type="PANTHER" id="PTHR43851:SF3">
    <property type="entry name" value="COENZYME Q8"/>
    <property type="match status" value="1"/>
</dbReference>
<keyword evidence="6" id="KW-0830">Ubiquinone</keyword>
<name>A0A6J4SV72_9ACTN</name>
<reference evidence="6" key="1">
    <citation type="submission" date="2020-02" db="EMBL/GenBank/DDBJ databases">
        <authorList>
            <person name="Meier V. D."/>
        </authorList>
    </citation>
    <scope>NUCLEOTIDE SEQUENCE</scope>
    <source>
        <strain evidence="6">AVDCRST_MAG69</strain>
    </source>
</reference>
<dbReference type="InterPro" id="IPR004147">
    <property type="entry name" value="ABC1_dom"/>
</dbReference>
<dbReference type="InterPro" id="IPR034646">
    <property type="entry name" value="ADCK3_dom"/>
</dbReference>
<dbReference type="PANTHER" id="PTHR43851">
    <property type="match status" value="1"/>
</dbReference>
<keyword evidence="2" id="KW-0808">Transferase</keyword>
<evidence type="ECO:0000256" key="1">
    <source>
        <dbReference type="ARBA" id="ARBA00009670"/>
    </source>
</evidence>
<dbReference type="Pfam" id="PF03109">
    <property type="entry name" value="ABC1"/>
    <property type="match status" value="1"/>
</dbReference>
<evidence type="ECO:0000256" key="2">
    <source>
        <dbReference type="ARBA" id="ARBA00022679"/>
    </source>
</evidence>
<dbReference type="EMBL" id="CADCVP010000236">
    <property type="protein sequence ID" value="CAA9506150.1"/>
    <property type="molecule type" value="Genomic_DNA"/>
</dbReference>
<accession>A0A6J4SV72</accession>
<dbReference type="CDD" id="cd13970">
    <property type="entry name" value="ABC1_ADCK3"/>
    <property type="match status" value="1"/>
</dbReference>
<organism evidence="6">
    <name type="scientific">uncultured Solirubrobacteraceae bacterium</name>
    <dbReference type="NCBI Taxonomy" id="1162706"/>
    <lineage>
        <taxon>Bacteria</taxon>
        <taxon>Bacillati</taxon>
        <taxon>Actinomycetota</taxon>
        <taxon>Thermoleophilia</taxon>
        <taxon>Solirubrobacterales</taxon>
        <taxon>Solirubrobacteraceae</taxon>
        <taxon>environmental samples</taxon>
    </lineage>
</organism>
<dbReference type="GO" id="GO:0005524">
    <property type="term" value="F:ATP binding"/>
    <property type="evidence" value="ECO:0007669"/>
    <property type="project" value="UniProtKB-KW"/>
</dbReference>
<sequence length="466" mass="52441">MAKDRIPTSRFARTARVSRLAAGQAAKQLGTRAANVARSEEGKQAALERRHIDAAEQIVAALGTMKGAAMKLGQVLSFLDVGLVPEEHREEFQRKLGALRDAAPKVRFADMRKVIEAELDGRLEEIFAEFNPDPIAAASIGQVYRARLHPGPGEEAGREVAVKVQYPGVAQAVRADLQNIGLILRLVKQIAPGLDVSASADEIRARIGEELDYELEAQNQRSLARIYKGHPFIRVPDVITELSRERVIVQEFVTGIGFDAIKKMDQETRDRVGEIVFRFFVGCMYRHHQFSGDPHPGNFLLMDDGKVAFLDFGLFKVMPKELLELEMACQRAAAEGDAEQLHKIFSETGFISDPDRFRPDKLLAQFRDATWWYVLDERIELTPEIATQVMIDMSDPRSQHFGQMRHETLPADHIFGRRVEMLTLAVLSQLRSAGNWHRVAREWLYGDEPVTELGRAEAEFYAGGRW</sequence>
<proteinExistence type="inferred from homology"/>
<dbReference type="InterPro" id="IPR011009">
    <property type="entry name" value="Kinase-like_dom_sf"/>
</dbReference>
<dbReference type="GO" id="GO:0016740">
    <property type="term" value="F:transferase activity"/>
    <property type="evidence" value="ECO:0007669"/>
    <property type="project" value="UniProtKB-KW"/>
</dbReference>
<evidence type="ECO:0000313" key="6">
    <source>
        <dbReference type="EMBL" id="CAA9506150.1"/>
    </source>
</evidence>
<evidence type="ECO:0000259" key="5">
    <source>
        <dbReference type="Pfam" id="PF03109"/>
    </source>
</evidence>
<dbReference type="SUPFAM" id="SSF56112">
    <property type="entry name" value="Protein kinase-like (PK-like)"/>
    <property type="match status" value="1"/>
</dbReference>
<protein>
    <submittedName>
        <fullName evidence="6">Ubiquinone biosynthesis monooxygenase UbiB</fullName>
    </submittedName>
</protein>
<feature type="domain" description="ABC1 atypical kinase-like" evidence="5">
    <location>
        <begin position="99"/>
        <end position="343"/>
    </location>
</feature>
<dbReference type="InterPro" id="IPR051409">
    <property type="entry name" value="Atypical_kinase_ADCK"/>
</dbReference>
<comment type="similarity">
    <text evidence="1">Belongs to the protein kinase superfamily. ADCK protein kinase family.</text>
</comment>
<evidence type="ECO:0000256" key="3">
    <source>
        <dbReference type="ARBA" id="ARBA00022741"/>
    </source>
</evidence>
<gene>
    <name evidence="6" type="ORF">AVDCRST_MAG69-2219</name>
</gene>
<keyword evidence="6" id="KW-0503">Monooxygenase</keyword>
<dbReference type="GO" id="GO:0004497">
    <property type="term" value="F:monooxygenase activity"/>
    <property type="evidence" value="ECO:0007669"/>
    <property type="project" value="UniProtKB-KW"/>
</dbReference>
<keyword evidence="6" id="KW-0560">Oxidoreductase</keyword>
<keyword evidence="4" id="KW-0067">ATP-binding</keyword>
<dbReference type="AlphaFoldDB" id="A0A6J4SV72"/>
<keyword evidence="3" id="KW-0547">Nucleotide-binding</keyword>